<accession>A0A2U3DXC7</accession>
<reference evidence="2 3" key="1">
    <citation type="journal article" date="2016" name="Front. Microbiol.">
        <title>Genome and transcriptome sequences reveal the specific parasitism of the nematophagous Purpureocillium lilacinum 36-1.</title>
        <authorList>
            <person name="Xie J."/>
            <person name="Li S."/>
            <person name="Mo C."/>
            <person name="Xiao X."/>
            <person name="Peng D."/>
            <person name="Wang G."/>
            <person name="Xiao Y."/>
        </authorList>
    </citation>
    <scope>NUCLEOTIDE SEQUENCE [LARGE SCALE GENOMIC DNA]</scope>
    <source>
        <strain evidence="2 3">36-1</strain>
    </source>
</reference>
<feature type="region of interest" description="Disordered" evidence="1">
    <location>
        <begin position="103"/>
        <end position="176"/>
    </location>
</feature>
<feature type="compositionally biased region" description="Basic residues" evidence="1">
    <location>
        <begin position="129"/>
        <end position="140"/>
    </location>
</feature>
<dbReference type="AlphaFoldDB" id="A0A2U3DXC7"/>
<feature type="compositionally biased region" description="Low complexity" evidence="1">
    <location>
        <begin position="402"/>
        <end position="412"/>
    </location>
</feature>
<dbReference type="Proteomes" id="UP000245956">
    <property type="component" value="Unassembled WGS sequence"/>
</dbReference>
<evidence type="ECO:0000313" key="2">
    <source>
        <dbReference type="EMBL" id="PWI66915.1"/>
    </source>
</evidence>
<gene>
    <name evidence="2" type="ORF">PCL_04421</name>
</gene>
<feature type="compositionally biased region" description="Basic and acidic residues" evidence="1">
    <location>
        <begin position="363"/>
        <end position="379"/>
    </location>
</feature>
<feature type="region of interest" description="Disordered" evidence="1">
    <location>
        <begin position="294"/>
        <end position="339"/>
    </location>
</feature>
<organism evidence="2 3">
    <name type="scientific">Purpureocillium lilacinum</name>
    <name type="common">Paecilomyces lilacinus</name>
    <dbReference type="NCBI Taxonomy" id="33203"/>
    <lineage>
        <taxon>Eukaryota</taxon>
        <taxon>Fungi</taxon>
        <taxon>Dikarya</taxon>
        <taxon>Ascomycota</taxon>
        <taxon>Pezizomycotina</taxon>
        <taxon>Sordariomycetes</taxon>
        <taxon>Hypocreomycetidae</taxon>
        <taxon>Hypocreales</taxon>
        <taxon>Ophiocordycipitaceae</taxon>
        <taxon>Purpureocillium</taxon>
    </lineage>
</organism>
<feature type="region of interest" description="Disordered" evidence="1">
    <location>
        <begin position="363"/>
        <end position="628"/>
    </location>
</feature>
<proteinExistence type="predicted"/>
<feature type="compositionally biased region" description="Basic and acidic residues" evidence="1">
    <location>
        <begin position="516"/>
        <end position="535"/>
    </location>
</feature>
<name>A0A2U3DXC7_PURLI</name>
<dbReference type="EMBL" id="LCWV01000021">
    <property type="protein sequence ID" value="PWI66915.1"/>
    <property type="molecule type" value="Genomic_DNA"/>
</dbReference>
<evidence type="ECO:0000313" key="3">
    <source>
        <dbReference type="Proteomes" id="UP000245956"/>
    </source>
</evidence>
<feature type="compositionally biased region" description="Polar residues" evidence="1">
    <location>
        <begin position="471"/>
        <end position="486"/>
    </location>
</feature>
<feature type="compositionally biased region" description="Basic and acidic residues" evidence="1">
    <location>
        <begin position="581"/>
        <end position="595"/>
    </location>
</feature>
<sequence length="628" mass="69429">MPTAMDHAMKSKNMVLAFGGVIAAAAAWTIWGGDMFPREPDPKGDPETWTREEMRRWLAARNLFPNVDDTREELLARTGGGATPQLISGGHGSLDAASFHSLSSLRPDRRRRVPRPPAPAVSCSAGFGVRRRQNRPRRLNRTATPAVAVHDRRERRRPDRRDGHHHDHHRPPSASIMAFLEDPRLRQRWNQIAHDAEAVTENAAAGIWSFQHNYINPCFGSIADSIEQCTTVCLGDPEERLRRRRERERTHGAAEYSFDFYDDWYEEENGAGGGGGGLLGSWGGEDWDRLLAGTGSARKHAGGETTEQPRRKRGMSYGTRGPRRKTTEQDPTIIPSTQPIGFLSKLPWKMGGTLRYKPSAADLQEHPGKHDHDHGHGLAESEPLLGPDTSSDYRPLHVARQRSGTTGSGDTSDSYRSRGDLFPSDGEGDEDAVPLDDEVTYDMIRKDDRSSGKTSRTRSSKGKRPAEGLATSRTVSRTTLGSSISGESPELDRTLRSLPVTPDVENVPSLEDLEREEERLRQEEEEEVARRKEAARQLAAQKGLGTDPGSHTRPGANADFSEGVPEPEPLVHQQDINGQGPEDRGRRKPDDDTHTRTPAGDDVGRRGGETKAAPREPVFHAARLPNFG</sequence>
<protein>
    <submittedName>
        <fullName evidence="2">Uncharacterized protein</fullName>
    </submittedName>
</protein>
<evidence type="ECO:0000256" key="1">
    <source>
        <dbReference type="SAM" id="MobiDB-lite"/>
    </source>
</evidence>
<feature type="compositionally biased region" description="Basic and acidic residues" evidence="1">
    <location>
        <begin position="149"/>
        <end position="165"/>
    </location>
</feature>
<comment type="caution">
    <text evidence="2">The sequence shown here is derived from an EMBL/GenBank/DDBJ whole genome shotgun (WGS) entry which is preliminary data.</text>
</comment>
<feature type="compositionally biased region" description="Basic and acidic residues" evidence="1">
    <location>
        <begin position="602"/>
        <end position="618"/>
    </location>
</feature>
<feature type="compositionally biased region" description="Acidic residues" evidence="1">
    <location>
        <begin position="426"/>
        <end position="440"/>
    </location>
</feature>